<dbReference type="Proteomes" id="UP000054928">
    <property type="component" value="Unassembled WGS sequence"/>
</dbReference>
<dbReference type="AlphaFoldDB" id="A0A0N7L7D7"/>
<evidence type="ECO:0000313" key="2">
    <source>
        <dbReference type="EMBL" id="CEG46787.1"/>
    </source>
</evidence>
<dbReference type="RefSeq" id="XP_024583156.1">
    <property type="nucleotide sequence ID" value="XM_024717682.1"/>
</dbReference>
<feature type="region of interest" description="Disordered" evidence="1">
    <location>
        <begin position="1"/>
        <end position="26"/>
    </location>
</feature>
<reference evidence="3" key="1">
    <citation type="submission" date="2014-09" db="EMBL/GenBank/DDBJ databases">
        <authorList>
            <person name="Sharma Rahul"/>
            <person name="Thines Marco"/>
        </authorList>
    </citation>
    <scope>NUCLEOTIDE SEQUENCE [LARGE SCALE GENOMIC DNA]</scope>
</reference>
<dbReference type="EMBL" id="CCYD01002349">
    <property type="protein sequence ID" value="CEG46787.1"/>
    <property type="molecule type" value="Genomic_DNA"/>
</dbReference>
<name>A0A0N7L7D7_PLAHL</name>
<proteinExistence type="predicted"/>
<sequence length="82" mass="8915">MIQSGAENQNGDNTKFTNKPHLSSSTKASRKFYFISVNSGNLLEEMLNKSTTHGCSASVAPFSISIMESNTDGDIDERLKKG</sequence>
<accession>A0A0N7L7D7</accession>
<evidence type="ECO:0000256" key="1">
    <source>
        <dbReference type="SAM" id="MobiDB-lite"/>
    </source>
</evidence>
<keyword evidence="3" id="KW-1185">Reference proteome</keyword>
<evidence type="ECO:0000313" key="3">
    <source>
        <dbReference type="Proteomes" id="UP000054928"/>
    </source>
</evidence>
<dbReference type="GeneID" id="36398523"/>
<organism evidence="2 3">
    <name type="scientific">Plasmopara halstedii</name>
    <name type="common">Downy mildew of sunflower</name>
    <dbReference type="NCBI Taxonomy" id="4781"/>
    <lineage>
        <taxon>Eukaryota</taxon>
        <taxon>Sar</taxon>
        <taxon>Stramenopiles</taxon>
        <taxon>Oomycota</taxon>
        <taxon>Peronosporomycetes</taxon>
        <taxon>Peronosporales</taxon>
        <taxon>Peronosporaceae</taxon>
        <taxon>Plasmopara</taxon>
    </lineage>
</organism>
<protein>
    <submittedName>
        <fullName evidence="2">Uncharacterized protein</fullName>
    </submittedName>
</protein>